<keyword evidence="19" id="KW-0436">Ligase</keyword>
<evidence type="ECO:0000256" key="11">
    <source>
        <dbReference type="ARBA" id="ARBA00023204"/>
    </source>
</evidence>
<accession>A0A7L2H2F2</accession>
<evidence type="ECO:0000256" key="5">
    <source>
        <dbReference type="ARBA" id="ARBA00022723"/>
    </source>
</evidence>
<keyword evidence="11" id="KW-0234">DNA repair</keyword>
<dbReference type="InterPro" id="IPR001841">
    <property type="entry name" value="Znf_RING"/>
</dbReference>
<dbReference type="FunFam" id="3.30.40.10:FF:000466">
    <property type="entry name" value="E3 ubiquitin-protein ligase RNF168"/>
    <property type="match status" value="1"/>
</dbReference>
<evidence type="ECO:0000256" key="14">
    <source>
        <dbReference type="ARBA" id="ARBA00079844"/>
    </source>
</evidence>
<dbReference type="SUPFAM" id="SSF57850">
    <property type="entry name" value="RING/U-box"/>
    <property type="match status" value="1"/>
</dbReference>
<dbReference type="HAMAP" id="MF_03066">
    <property type="entry name" value="RNF168"/>
    <property type="match status" value="1"/>
</dbReference>
<dbReference type="GO" id="GO:1902494">
    <property type="term" value="C:catalytic complex"/>
    <property type="evidence" value="ECO:0007669"/>
    <property type="project" value="UniProtKB-ARBA"/>
</dbReference>
<feature type="compositionally biased region" description="Basic and acidic residues" evidence="17">
    <location>
        <begin position="369"/>
        <end position="390"/>
    </location>
</feature>
<feature type="non-terminal residue" evidence="19">
    <location>
        <position position="573"/>
    </location>
</feature>
<proteinExistence type="inferred from homology"/>
<feature type="non-terminal residue" evidence="19">
    <location>
        <position position="1"/>
    </location>
</feature>
<evidence type="ECO:0000313" key="19">
    <source>
        <dbReference type="EMBL" id="NXQ93517.1"/>
    </source>
</evidence>
<evidence type="ECO:0000256" key="15">
    <source>
        <dbReference type="PROSITE-ProRule" id="PRU00175"/>
    </source>
</evidence>
<dbReference type="EC" id="2.3.2.27" evidence="3"/>
<feature type="region of interest" description="Disordered" evidence="17">
    <location>
        <begin position="306"/>
        <end position="393"/>
    </location>
</feature>
<keyword evidence="10" id="KW-0156">Chromatin regulator</keyword>
<feature type="compositionally biased region" description="Low complexity" evidence="17">
    <location>
        <begin position="194"/>
        <end position="205"/>
    </location>
</feature>
<evidence type="ECO:0000256" key="16">
    <source>
        <dbReference type="SAM" id="Coils"/>
    </source>
</evidence>
<gene>
    <name evidence="19" type="primary">Rnf168</name>
    <name evidence="19" type="ORF">SAGSER_R07513</name>
</gene>
<dbReference type="SMART" id="SM00184">
    <property type="entry name" value="RING"/>
    <property type="match status" value="1"/>
</dbReference>
<evidence type="ECO:0000256" key="6">
    <source>
        <dbReference type="ARBA" id="ARBA00022763"/>
    </source>
</evidence>
<reference evidence="19 20" key="1">
    <citation type="submission" date="2019-09" db="EMBL/GenBank/DDBJ databases">
        <title>Bird 10,000 Genomes (B10K) Project - Family phase.</title>
        <authorList>
            <person name="Zhang G."/>
        </authorList>
    </citation>
    <scope>NUCLEOTIDE SEQUENCE [LARGE SCALE GENOMIC DNA]</scope>
    <source>
        <strain evidence="19">B10K-DU-011-38</strain>
        <tissue evidence="19">Muscle</tissue>
    </source>
</reference>
<keyword evidence="9" id="KW-0862">Zinc</keyword>
<dbReference type="Proteomes" id="UP000539599">
    <property type="component" value="Unassembled WGS sequence"/>
</dbReference>
<comment type="subcellular location">
    <subcellularLocation>
        <location evidence="2">Nucleus</location>
    </subcellularLocation>
</comment>
<dbReference type="InterPro" id="IPR051657">
    <property type="entry name" value="RNF168/RNF169_E3_ubiq-ligase"/>
</dbReference>
<dbReference type="PANTHER" id="PTHR23328:SF1">
    <property type="entry name" value="E3 UBIQUITIN-PROTEIN LIGASE RNF168"/>
    <property type="match status" value="1"/>
</dbReference>
<dbReference type="GO" id="GO:0008270">
    <property type="term" value="F:zinc ion binding"/>
    <property type="evidence" value="ECO:0007669"/>
    <property type="project" value="UniProtKB-KW"/>
</dbReference>
<evidence type="ECO:0000256" key="3">
    <source>
        <dbReference type="ARBA" id="ARBA00012483"/>
    </source>
</evidence>
<evidence type="ECO:0000256" key="8">
    <source>
        <dbReference type="ARBA" id="ARBA00022786"/>
    </source>
</evidence>
<comment type="caution">
    <text evidence="19">The sequence shown here is derived from an EMBL/GenBank/DDBJ whole genome shotgun (WGS) entry which is preliminary data.</text>
</comment>
<dbReference type="EMBL" id="VWYJ01001879">
    <property type="protein sequence ID" value="NXQ93517.1"/>
    <property type="molecule type" value="Genomic_DNA"/>
</dbReference>
<feature type="compositionally biased region" description="Basic and acidic residues" evidence="17">
    <location>
        <begin position="496"/>
        <end position="511"/>
    </location>
</feature>
<evidence type="ECO:0000256" key="17">
    <source>
        <dbReference type="SAM" id="MobiDB-lite"/>
    </source>
</evidence>
<sequence length="573" mass="65120">MSKKLDAPLSLSDCLCQICMEVFVEPVTLPCNHTLCNSCFQLTVEKASLCCPFCRRRVSSWARYNARRNTLINWELWEKIQKNYPKECERRINGQDLEEEICVPRPRHQLSKPGELRQEYEAEISKVEAERRAHEQEENKASEEYIQRLLAEEEEEHRLAEERRREMEKQLKQDEELAWQLSNSLNDDSKGHVLSSPSPAGSLSAETSPASLCKTRNKPSSSGDIQRYLSPKLYHTSVSASFSRTAERGRSDSDSVETNSNEGSHSAWQDEQEEMPTLSPQLTGVVKDSSAKDLFLESCMNYFSASTSEETPAVKQEKTPGPNCLGDKVPDALHRITKGEGSGTVLRGSKGEDDEIESDSGNLTHVARHLAEEKPERLQNTKETPKRKSLEPPAEAVVDLCVLDKRRRTFPESLEDQGEQINDFNLQIQKAFEQEFYERRAQEEQDRLLALQLQKQINKEERTLNRQKGSPDEYLLRTKPPQSVKDSPARKGSSKMAKDLKVPKKQAETNHRKTRKGSCNENWQSPARVRMKLPGIKGGKVLNCVVNTSDANDNCSLPKNKQKTILQMFKSSV</sequence>
<evidence type="ECO:0000256" key="1">
    <source>
        <dbReference type="ARBA" id="ARBA00000900"/>
    </source>
</evidence>
<keyword evidence="16" id="KW-0175">Coiled coil</keyword>
<evidence type="ECO:0000256" key="12">
    <source>
        <dbReference type="ARBA" id="ARBA00023242"/>
    </source>
</evidence>
<dbReference type="GO" id="GO:0006302">
    <property type="term" value="P:double-strand break repair"/>
    <property type="evidence" value="ECO:0007669"/>
    <property type="project" value="InterPro"/>
</dbReference>
<dbReference type="GO" id="GO:0006325">
    <property type="term" value="P:chromatin organization"/>
    <property type="evidence" value="ECO:0007669"/>
    <property type="project" value="UniProtKB-KW"/>
</dbReference>
<dbReference type="GO" id="GO:0061630">
    <property type="term" value="F:ubiquitin protein ligase activity"/>
    <property type="evidence" value="ECO:0007669"/>
    <property type="project" value="UniProtKB-EC"/>
</dbReference>
<feature type="region of interest" description="Disordered" evidence="17">
    <location>
        <begin position="460"/>
        <end position="524"/>
    </location>
</feature>
<dbReference type="GO" id="GO:0005634">
    <property type="term" value="C:nucleus"/>
    <property type="evidence" value="ECO:0007669"/>
    <property type="project" value="UniProtKB-SubCell"/>
</dbReference>
<dbReference type="PROSITE" id="PS50089">
    <property type="entry name" value="ZF_RING_2"/>
    <property type="match status" value="1"/>
</dbReference>
<dbReference type="GO" id="GO:0031491">
    <property type="term" value="F:nucleosome binding"/>
    <property type="evidence" value="ECO:0007669"/>
    <property type="project" value="TreeGrafter"/>
</dbReference>
<dbReference type="PANTHER" id="PTHR23328">
    <property type="entry name" value="RING-TYPE DOMAIN-CONTAINING PROTEIN"/>
    <property type="match status" value="1"/>
</dbReference>
<evidence type="ECO:0000256" key="13">
    <source>
        <dbReference type="ARBA" id="ARBA00077266"/>
    </source>
</evidence>
<evidence type="ECO:0000256" key="2">
    <source>
        <dbReference type="ARBA" id="ARBA00004123"/>
    </source>
</evidence>
<feature type="compositionally biased region" description="Polar residues" evidence="17">
    <location>
        <begin position="256"/>
        <end position="269"/>
    </location>
</feature>
<evidence type="ECO:0000259" key="18">
    <source>
        <dbReference type="PROSITE" id="PS50089"/>
    </source>
</evidence>
<feature type="compositionally biased region" description="Basic and acidic residues" evidence="17">
    <location>
        <begin position="460"/>
        <end position="476"/>
    </location>
</feature>
<evidence type="ECO:0000256" key="10">
    <source>
        <dbReference type="ARBA" id="ARBA00022853"/>
    </source>
</evidence>
<keyword evidence="4" id="KW-0808">Transferase</keyword>
<evidence type="ECO:0000256" key="7">
    <source>
        <dbReference type="ARBA" id="ARBA00022771"/>
    </source>
</evidence>
<dbReference type="GO" id="GO:0016567">
    <property type="term" value="P:protein ubiquitination"/>
    <property type="evidence" value="ECO:0007669"/>
    <property type="project" value="InterPro"/>
</dbReference>
<organism evidence="19 20">
    <name type="scientific">Sagittarius serpentarius</name>
    <name type="common">Secretary bird</name>
    <dbReference type="NCBI Taxonomy" id="56258"/>
    <lineage>
        <taxon>Eukaryota</taxon>
        <taxon>Metazoa</taxon>
        <taxon>Chordata</taxon>
        <taxon>Craniata</taxon>
        <taxon>Vertebrata</taxon>
        <taxon>Euteleostomi</taxon>
        <taxon>Archelosauria</taxon>
        <taxon>Archosauria</taxon>
        <taxon>Dinosauria</taxon>
        <taxon>Saurischia</taxon>
        <taxon>Theropoda</taxon>
        <taxon>Coelurosauria</taxon>
        <taxon>Aves</taxon>
        <taxon>Neognathae</taxon>
        <taxon>Neoaves</taxon>
        <taxon>Telluraves</taxon>
        <taxon>Accipitrimorphae</taxon>
        <taxon>Accipitriformes</taxon>
        <taxon>Sagittariidae</taxon>
        <taxon>Sagittarius</taxon>
    </lineage>
</organism>
<dbReference type="GO" id="GO:0035861">
    <property type="term" value="C:site of double-strand break"/>
    <property type="evidence" value="ECO:0007669"/>
    <property type="project" value="TreeGrafter"/>
</dbReference>
<dbReference type="Gene3D" id="3.30.40.10">
    <property type="entry name" value="Zinc/RING finger domain, C3HC4 (zinc finger)"/>
    <property type="match status" value="1"/>
</dbReference>
<dbReference type="CDD" id="cd22265">
    <property type="entry name" value="UDM1_RNF168"/>
    <property type="match status" value="1"/>
</dbReference>
<keyword evidence="6" id="KW-0227">DNA damage</keyword>
<evidence type="ECO:0000313" key="20">
    <source>
        <dbReference type="Proteomes" id="UP000539599"/>
    </source>
</evidence>
<evidence type="ECO:0000256" key="4">
    <source>
        <dbReference type="ARBA" id="ARBA00022679"/>
    </source>
</evidence>
<evidence type="ECO:0000256" key="9">
    <source>
        <dbReference type="ARBA" id="ARBA00022833"/>
    </source>
</evidence>
<name>A0A7L2H2F2_SAGSE</name>
<dbReference type="AlphaFoldDB" id="A0A7L2H2F2"/>
<keyword evidence="20" id="KW-1185">Reference proteome</keyword>
<dbReference type="InterPro" id="IPR034725">
    <property type="entry name" value="RNF168"/>
</dbReference>
<comment type="catalytic activity">
    <reaction evidence="1">
        <text>S-ubiquitinyl-[E2 ubiquitin-conjugating enzyme]-L-cysteine + [acceptor protein]-L-lysine = [E2 ubiquitin-conjugating enzyme]-L-cysteine + N(6)-ubiquitinyl-[acceptor protein]-L-lysine.</text>
        <dbReference type="EC" id="2.3.2.27"/>
    </reaction>
</comment>
<feature type="domain" description="RING-type" evidence="18">
    <location>
        <begin position="16"/>
        <end position="55"/>
    </location>
</feature>
<keyword evidence="12" id="KW-0539">Nucleus</keyword>
<dbReference type="CDD" id="cd21952">
    <property type="entry name" value="MIU2_RNF168"/>
    <property type="match status" value="1"/>
</dbReference>
<dbReference type="GO" id="GO:0009314">
    <property type="term" value="P:response to radiation"/>
    <property type="evidence" value="ECO:0007669"/>
    <property type="project" value="UniProtKB-ARBA"/>
</dbReference>
<feature type="region of interest" description="Disordered" evidence="17">
    <location>
        <begin position="185"/>
        <end position="282"/>
    </location>
</feature>
<feature type="compositionally biased region" description="Basic and acidic residues" evidence="17">
    <location>
        <begin position="328"/>
        <end position="338"/>
    </location>
</feature>
<feature type="coiled-coil region" evidence="16">
    <location>
        <begin position="117"/>
        <end position="177"/>
    </location>
</feature>
<protein>
    <recommendedName>
        <fullName evidence="3">RING-type E3 ubiquitin transferase</fullName>
        <ecNumber evidence="3">2.3.2.27</ecNumber>
    </recommendedName>
    <alternativeName>
        <fullName evidence="13 14">RING-type E3 ubiquitin transferase RNF168</fullName>
    </alternativeName>
</protein>
<dbReference type="GO" id="GO:0016874">
    <property type="term" value="F:ligase activity"/>
    <property type="evidence" value="ECO:0007669"/>
    <property type="project" value="UniProtKB-KW"/>
</dbReference>
<dbReference type="Pfam" id="PF14447">
    <property type="entry name" value="Prok-RING_4"/>
    <property type="match status" value="1"/>
</dbReference>
<dbReference type="InterPro" id="IPR013083">
    <property type="entry name" value="Znf_RING/FYVE/PHD"/>
</dbReference>
<keyword evidence="7 15" id="KW-0863">Zinc-finger</keyword>
<dbReference type="CDD" id="cd16550">
    <property type="entry name" value="RING-HC_RNF168"/>
    <property type="match status" value="1"/>
</dbReference>
<keyword evidence="8" id="KW-0833">Ubl conjugation pathway</keyword>
<keyword evidence="5" id="KW-0479">Metal-binding</keyword>